<keyword evidence="1" id="KW-1133">Transmembrane helix</keyword>
<comment type="caution">
    <text evidence="2">The sequence shown here is derived from an EMBL/GenBank/DDBJ whole genome shotgun (WGS) entry which is preliminary data.</text>
</comment>
<reference evidence="2 3" key="1">
    <citation type="submission" date="2018-04" db="EMBL/GenBank/DDBJ databases">
        <title>Genomic Encyclopedia of Archaeal and Bacterial Type Strains, Phase II (KMG-II): from individual species to whole genera.</title>
        <authorList>
            <person name="Goeker M."/>
        </authorList>
    </citation>
    <scope>NUCLEOTIDE SEQUENCE [LARGE SCALE GENOMIC DNA]</scope>
    <source>
        <strain evidence="2 3">DSM 23382</strain>
    </source>
</reference>
<feature type="transmembrane region" description="Helical" evidence="1">
    <location>
        <begin position="62"/>
        <end position="85"/>
    </location>
</feature>
<evidence type="ECO:0000256" key="1">
    <source>
        <dbReference type="SAM" id="Phobius"/>
    </source>
</evidence>
<dbReference type="OrthoDB" id="7875760at2"/>
<keyword evidence="1" id="KW-0812">Transmembrane</keyword>
<dbReference type="AlphaFoldDB" id="A0A2T5VH17"/>
<protein>
    <submittedName>
        <fullName evidence="2">Uncharacterized protein</fullName>
    </submittedName>
</protein>
<keyword evidence="1" id="KW-0472">Membrane</keyword>
<evidence type="ECO:0000313" key="3">
    <source>
        <dbReference type="Proteomes" id="UP000244081"/>
    </source>
</evidence>
<gene>
    <name evidence="2" type="ORF">C8N35_1011098</name>
</gene>
<dbReference type="Proteomes" id="UP000244081">
    <property type="component" value="Unassembled WGS sequence"/>
</dbReference>
<evidence type="ECO:0000313" key="2">
    <source>
        <dbReference type="EMBL" id="PTW63049.1"/>
    </source>
</evidence>
<feature type="transmembrane region" description="Helical" evidence="1">
    <location>
        <begin position="21"/>
        <end position="42"/>
    </location>
</feature>
<keyword evidence="3" id="KW-1185">Reference proteome</keyword>
<organism evidence="2 3">
    <name type="scientific">Breoghania corrubedonensis</name>
    <dbReference type="NCBI Taxonomy" id="665038"/>
    <lineage>
        <taxon>Bacteria</taxon>
        <taxon>Pseudomonadati</taxon>
        <taxon>Pseudomonadota</taxon>
        <taxon>Alphaproteobacteria</taxon>
        <taxon>Hyphomicrobiales</taxon>
        <taxon>Stappiaceae</taxon>
        <taxon>Breoghania</taxon>
    </lineage>
</organism>
<proteinExistence type="predicted"/>
<sequence>MHGLKRRLHLRTFFRNPLFRLLAINWLAGFVVTVLLVAGFYLTDIGGLWSLIMRSETPFVPIAMLFFGFLITFTSAAMGTAIMSMPSDGSGGGGRRLRIRAPELVPIRVKANANPRRG</sequence>
<name>A0A2T5VH17_9HYPH</name>
<accession>A0A2T5VH17</accession>
<dbReference type="EMBL" id="QAYG01000001">
    <property type="protein sequence ID" value="PTW63049.1"/>
    <property type="molecule type" value="Genomic_DNA"/>
</dbReference>